<dbReference type="GeneID" id="112281827"/>
<dbReference type="AlphaFoldDB" id="A0A2K1KNQ0"/>
<dbReference type="STRING" id="3218.A0A2K1KNQ0"/>
<accession>A0A2K1KNQ0</accession>
<dbReference type="OMA" id="ACHILIF"/>
<keyword evidence="5 6" id="KW-0472">Membrane</keyword>
<reference evidence="9 11" key="1">
    <citation type="journal article" date="2008" name="Science">
        <title>The Physcomitrella genome reveals evolutionary insights into the conquest of land by plants.</title>
        <authorList>
            <person name="Rensing S."/>
            <person name="Lang D."/>
            <person name="Zimmer A."/>
            <person name="Terry A."/>
            <person name="Salamov A."/>
            <person name="Shapiro H."/>
            <person name="Nishiyama T."/>
            <person name="Perroud P.-F."/>
            <person name="Lindquist E."/>
            <person name="Kamisugi Y."/>
            <person name="Tanahashi T."/>
            <person name="Sakakibara K."/>
            <person name="Fujita T."/>
            <person name="Oishi K."/>
            <person name="Shin-I T."/>
            <person name="Kuroki Y."/>
            <person name="Toyoda A."/>
            <person name="Suzuki Y."/>
            <person name="Hashimoto A."/>
            <person name="Yamaguchi K."/>
            <person name="Sugano A."/>
            <person name="Kohara Y."/>
            <person name="Fujiyama A."/>
            <person name="Anterola A."/>
            <person name="Aoki S."/>
            <person name="Ashton N."/>
            <person name="Barbazuk W.B."/>
            <person name="Barker E."/>
            <person name="Bennetzen J."/>
            <person name="Bezanilla M."/>
            <person name="Blankenship R."/>
            <person name="Cho S.H."/>
            <person name="Dutcher S."/>
            <person name="Estelle M."/>
            <person name="Fawcett J.A."/>
            <person name="Gundlach H."/>
            <person name="Hanada K."/>
            <person name="Heyl A."/>
            <person name="Hicks K.A."/>
            <person name="Hugh J."/>
            <person name="Lohr M."/>
            <person name="Mayer K."/>
            <person name="Melkozernov A."/>
            <person name="Murata T."/>
            <person name="Nelson D."/>
            <person name="Pils B."/>
            <person name="Prigge M."/>
            <person name="Reiss B."/>
            <person name="Renner T."/>
            <person name="Rombauts S."/>
            <person name="Rushton P."/>
            <person name="Sanderfoot A."/>
            <person name="Schween G."/>
            <person name="Shiu S.-H."/>
            <person name="Stueber K."/>
            <person name="Theodoulou F.L."/>
            <person name="Tu H."/>
            <person name="Van de Peer Y."/>
            <person name="Verrier P.J."/>
            <person name="Waters E."/>
            <person name="Wood A."/>
            <person name="Yang L."/>
            <person name="Cove D."/>
            <person name="Cuming A."/>
            <person name="Hasebe M."/>
            <person name="Lucas S."/>
            <person name="Mishler D.B."/>
            <person name="Reski R."/>
            <person name="Grigoriev I."/>
            <person name="Quatrano R.S."/>
            <person name="Boore J.L."/>
        </authorList>
    </citation>
    <scope>NUCLEOTIDE SEQUENCE [LARGE SCALE GENOMIC DNA]</scope>
    <source>
        <strain evidence="10 11">cv. Gransden 2004</strain>
    </source>
</reference>
<evidence type="ECO:0000313" key="10">
    <source>
        <dbReference type="EnsemblPlants" id="Pp3c4_16380V3.1"/>
    </source>
</evidence>
<dbReference type="Proteomes" id="UP000006727">
    <property type="component" value="Chromosome 4"/>
</dbReference>
<name>A0A2K1KNQ0_PHYPA</name>
<dbReference type="RefSeq" id="XP_024374516.1">
    <property type="nucleotide sequence ID" value="XM_024518748.2"/>
</dbReference>
<evidence type="ECO:0000256" key="6">
    <source>
        <dbReference type="RuleBase" id="RU363132"/>
    </source>
</evidence>
<keyword evidence="4 6" id="KW-1133">Transmembrane helix</keyword>
<dbReference type="PANTHER" id="PTHR10994:SF193">
    <property type="entry name" value="RETICULON-LIKE PROTEIN"/>
    <property type="match status" value="1"/>
</dbReference>
<dbReference type="PROSITE" id="PS50845">
    <property type="entry name" value="RETICULON"/>
    <property type="match status" value="1"/>
</dbReference>
<keyword evidence="3 6" id="KW-0256">Endoplasmic reticulum</keyword>
<dbReference type="InterPro" id="IPR045064">
    <property type="entry name" value="Reticulon-like"/>
</dbReference>
<feature type="domain" description="Reticulon" evidence="8">
    <location>
        <begin position="64"/>
        <end position="250"/>
    </location>
</feature>
<dbReference type="RefSeq" id="XP_024374513.1">
    <property type="nucleotide sequence ID" value="XM_024518745.2"/>
</dbReference>
<evidence type="ECO:0000256" key="7">
    <source>
        <dbReference type="SAM" id="MobiDB-lite"/>
    </source>
</evidence>
<dbReference type="EMBL" id="ABEU02000004">
    <property type="protein sequence ID" value="PNR55408.1"/>
    <property type="molecule type" value="Genomic_DNA"/>
</dbReference>
<sequence length="250" mass="27895">MQAAAMSERSDLTHSTAESDMDTVTQTVHKMPASNTAPASEYGPGKRFLTKDKNVHQILGGGRAADVFLWKDRNTSVAVLVGSTLLWCLLEKSGYTLLTLLSNIFMFSLAILFVWANVSSLLNRAGPPVPEFSLSDDFVMRTASCVRDELNKALRFSRNVALGNDFKLFFKVVTLLWVVSTVASWFNLLTLIWIGVILLHVVPFVYDKYEDIIDHHASNAFHAANVHFKKLDDAVLQKIPRAPAKEKKIQ</sequence>
<evidence type="ECO:0000256" key="1">
    <source>
        <dbReference type="ARBA" id="ARBA00004477"/>
    </source>
</evidence>
<evidence type="ECO:0000256" key="2">
    <source>
        <dbReference type="ARBA" id="ARBA00022692"/>
    </source>
</evidence>
<keyword evidence="11" id="KW-1185">Reference proteome</keyword>
<evidence type="ECO:0000259" key="8">
    <source>
        <dbReference type="PROSITE" id="PS50845"/>
    </source>
</evidence>
<dbReference type="Pfam" id="PF02453">
    <property type="entry name" value="Reticulon"/>
    <property type="match status" value="1"/>
</dbReference>
<dbReference type="Gramene" id="Pp3c4_16380V3.1">
    <property type="protein sequence ID" value="Pp3c4_16380V3.1"/>
    <property type="gene ID" value="Pp3c4_16380"/>
</dbReference>
<keyword evidence="2 6" id="KW-0812">Transmembrane</keyword>
<evidence type="ECO:0000313" key="9">
    <source>
        <dbReference type="EMBL" id="PNR55408.1"/>
    </source>
</evidence>
<dbReference type="EnsemblPlants" id="Pp3c4_16380V3.1">
    <property type="protein sequence ID" value="Pp3c4_16380V3.1"/>
    <property type="gene ID" value="Pp3c4_16380"/>
</dbReference>
<gene>
    <name evidence="10" type="primary">LOC112281827</name>
    <name evidence="9" type="ORF">PHYPA_006305</name>
</gene>
<protein>
    <recommendedName>
        <fullName evidence="6">Reticulon-like protein</fullName>
    </recommendedName>
</protein>
<dbReference type="RefSeq" id="XP_024374514.1">
    <property type="nucleotide sequence ID" value="XM_024518746.2"/>
</dbReference>
<organism evidence="9">
    <name type="scientific">Physcomitrium patens</name>
    <name type="common">Spreading-leaved earth moss</name>
    <name type="synonym">Physcomitrella patens</name>
    <dbReference type="NCBI Taxonomy" id="3218"/>
    <lineage>
        <taxon>Eukaryota</taxon>
        <taxon>Viridiplantae</taxon>
        <taxon>Streptophyta</taxon>
        <taxon>Embryophyta</taxon>
        <taxon>Bryophyta</taxon>
        <taxon>Bryophytina</taxon>
        <taxon>Bryopsida</taxon>
        <taxon>Funariidae</taxon>
        <taxon>Funariales</taxon>
        <taxon>Funariaceae</taxon>
        <taxon>Physcomitrium</taxon>
    </lineage>
</organism>
<proteinExistence type="predicted"/>
<dbReference type="GO" id="GO:0005789">
    <property type="term" value="C:endoplasmic reticulum membrane"/>
    <property type="evidence" value="ECO:0007669"/>
    <property type="project" value="UniProtKB-SubCell"/>
</dbReference>
<feature type="region of interest" description="Disordered" evidence="7">
    <location>
        <begin position="1"/>
        <end position="21"/>
    </location>
</feature>
<evidence type="ECO:0000256" key="5">
    <source>
        <dbReference type="ARBA" id="ARBA00023136"/>
    </source>
</evidence>
<feature type="transmembrane region" description="Helical" evidence="6">
    <location>
        <begin position="175"/>
        <end position="199"/>
    </location>
</feature>
<dbReference type="RefSeq" id="XP_024374515.1">
    <property type="nucleotide sequence ID" value="XM_024518747.2"/>
</dbReference>
<comment type="subcellular location">
    <subcellularLocation>
        <location evidence="1 6">Endoplasmic reticulum membrane</location>
        <topology evidence="1 6">Multi-pass membrane protein</topology>
    </subcellularLocation>
</comment>
<dbReference type="PANTHER" id="PTHR10994">
    <property type="entry name" value="RETICULON"/>
    <property type="match status" value="1"/>
</dbReference>
<reference evidence="9 11" key="2">
    <citation type="journal article" date="2018" name="Plant J.">
        <title>The Physcomitrella patens chromosome-scale assembly reveals moss genome structure and evolution.</title>
        <authorList>
            <person name="Lang D."/>
            <person name="Ullrich K.K."/>
            <person name="Murat F."/>
            <person name="Fuchs J."/>
            <person name="Jenkins J."/>
            <person name="Haas F.B."/>
            <person name="Piednoel M."/>
            <person name="Gundlach H."/>
            <person name="Van Bel M."/>
            <person name="Meyberg R."/>
            <person name="Vives C."/>
            <person name="Morata J."/>
            <person name="Symeonidi A."/>
            <person name="Hiss M."/>
            <person name="Muchero W."/>
            <person name="Kamisugi Y."/>
            <person name="Saleh O."/>
            <person name="Blanc G."/>
            <person name="Decker E.L."/>
            <person name="van Gessel N."/>
            <person name="Grimwood J."/>
            <person name="Hayes R.D."/>
            <person name="Graham S.W."/>
            <person name="Gunter L.E."/>
            <person name="McDaniel S.F."/>
            <person name="Hoernstein S.N.W."/>
            <person name="Larsson A."/>
            <person name="Li F.W."/>
            <person name="Perroud P.F."/>
            <person name="Phillips J."/>
            <person name="Ranjan P."/>
            <person name="Rokshar D.S."/>
            <person name="Rothfels C.J."/>
            <person name="Schneider L."/>
            <person name="Shu S."/>
            <person name="Stevenson D.W."/>
            <person name="Thummler F."/>
            <person name="Tillich M."/>
            <person name="Villarreal Aguilar J.C."/>
            <person name="Widiez T."/>
            <person name="Wong G.K."/>
            <person name="Wymore A."/>
            <person name="Zhang Y."/>
            <person name="Zimmer A.D."/>
            <person name="Quatrano R.S."/>
            <person name="Mayer K.F.X."/>
            <person name="Goodstein D."/>
            <person name="Casacuberta J.M."/>
            <person name="Vandepoele K."/>
            <person name="Reski R."/>
            <person name="Cuming A.C."/>
            <person name="Tuskan G.A."/>
            <person name="Maumus F."/>
            <person name="Salse J."/>
            <person name="Schmutz J."/>
            <person name="Rensing S.A."/>
        </authorList>
    </citation>
    <scope>NUCLEOTIDE SEQUENCE [LARGE SCALE GENOMIC DNA]</scope>
    <source>
        <strain evidence="10 11">cv. Gransden 2004</strain>
    </source>
</reference>
<evidence type="ECO:0000256" key="3">
    <source>
        <dbReference type="ARBA" id="ARBA00022824"/>
    </source>
</evidence>
<evidence type="ECO:0000313" key="11">
    <source>
        <dbReference type="Proteomes" id="UP000006727"/>
    </source>
</evidence>
<dbReference type="OrthoDB" id="567788at2759"/>
<dbReference type="GO" id="GO:0009617">
    <property type="term" value="P:response to bacterium"/>
    <property type="evidence" value="ECO:0007669"/>
    <property type="project" value="InterPro"/>
</dbReference>
<dbReference type="InterPro" id="IPR003388">
    <property type="entry name" value="Reticulon"/>
</dbReference>
<dbReference type="PaxDb" id="3218-PP1S13_291V6.1"/>
<feature type="transmembrane region" description="Helical" evidence="6">
    <location>
        <begin position="95"/>
        <end position="116"/>
    </location>
</feature>
<dbReference type="FunCoup" id="A0A2K1KNQ0">
    <property type="interactions" value="3585"/>
</dbReference>
<evidence type="ECO:0000256" key="4">
    <source>
        <dbReference type="ARBA" id="ARBA00022989"/>
    </source>
</evidence>
<dbReference type="KEGG" id="ppp:112281827"/>
<reference evidence="10" key="3">
    <citation type="submission" date="2020-12" db="UniProtKB">
        <authorList>
            <consortium name="EnsemblPlants"/>
        </authorList>
    </citation>
    <scope>IDENTIFICATION</scope>
</reference>
<dbReference type="RefSeq" id="XP_024374512.1">
    <property type="nucleotide sequence ID" value="XM_024518744.2"/>
</dbReference>